<dbReference type="RefSeq" id="WP_301166665.1">
    <property type="nucleotide sequence ID" value="NZ_JAUHTR010000007.1"/>
</dbReference>
<protein>
    <submittedName>
        <fullName evidence="7">Glycoside hydrolase family 32 protein</fullName>
    </submittedName>
</protein>
<evidence type="ECO:0000259" key="6">
    <source>
        <dbReference type="Pfam" id="PF08244"/>
    </source>
</evidence>
<keyword evidence="2 4" id="KW-0378">Hydrolase</keyword>
<dbReference type="EMBL" id="JAUHTR010000007">
    <property type="protein sequence ID" value="MDN4525633.1"/>
    <property type="molecule type" value="Genomic_DNA"/>
</dbReference>
<evidence type="ECO:0000259" key="5">
    <source>
        <dbReference type="Pfam" id="PF00251"/>
    </source>
</evidence>
<evidence type="ECO:0000256" key="4">
    <source>
        <dbReference type="RuleBase" id="RU362110"/>
    </source>
</evidence>
<evidence type="ECO:0000256" key="1">
    <source>
        <dbReference type="ARBA" id="ARBA00009902"/>
    </source>
</evidence>
<proteinExistence type="inferred from homology"/>
<dbReference type="CDD" id="cd18622">
    <property type="entry name" value="GH32_Inu-like"/>
    <property type="match status" value="1"/>
</dbReference>
<dbReference type="SMART" id="SM00640">
    <property type="entry name" value="Glyco_32"/>
    <property type="match status" value="1"/>
</dbReference>
<dbReference type="SUPFAM" id="SSF75005">
    <property type="entry name" value="Arabinanase/levansucrase/invertase"/>
    <property type="match status" value="1"/>
</dbReference>
<dbReference type="PROSITE" id="PS00609">
    <property type="entry name" value="GLYCOSYL_HYDROL_F32"/>
    <property type="match status" value="1"/>
</dbReference>
<dbReference type="SUPFAM" id="SSF49899">
    <property type="entry name" value="Concanavalin A-like lectins/glucanases"/>
    <property type="match status" value="1"/>
</dbReference>
<comment type="caution">
    <text evidence="7">The sequence shown here is derived from an EMBL/GenBank/DDBJ whole genome shotgun (WGS) entry which is preliminary data.</text>
</comment>
<name>A0ABT8HXY2_9BACL</name>
<dbReference type="PANTHER" id="PTHR42800">
    <property type="entry name" value="EXOINULINASE INUD (AFU_ORTHOLOGUE AFUA_5G00480)"/>
    <property type="match status" value="1"/>
</dbReference>
<gene>
    <name evidence="7" type="ORF">QYB97_14200</name>
</gene>
<dbReference type="Pfam" id="PF08244">
    <property type="entry name" value="Glyco_hydro_32C"/>
    <property type="match status" value="1"/>
</dbReference>
<keyword evidence="3 4" id="KW-0326">Glycosidase</keyword>
<dbReference type="InterPro" id="IPR013189">
    <property type="entry name" value="Glyco_hydro_32_C"/>
</dbReference>
<accession>A0ABT8HXY2</accession>
<dbReference type="Pfam" id="PF00251">
    <property type="entry name" value="Glyco_hydro_32N"/>
    <property type="match status" value="1"/>
</dbReference>
<dbReference type="PANTHER" id="PTHR42800:SF1">
    <property type="entry name" value="EXOINULINASE INUD (AFU_ORTHOLOGUE AFUA_5G00480)"/>
    <property type="match status" value="1"/>
</dbReference>
<keyword evidence="8" id="KW-1185">Reference proteome</keyword>
<dbReference type="Gene3D" id="2.60.120.560">
    <property type="entry name" value="Exo-inulinase, domain 1"/>
    <property type="match status" value="1"/>
</dbReference>
<reference evidence="7" key="1">
    <citation type="submission" date="2023-07" db="EMBL/GenBank/DDBJ databases">
        <title>Fictibacillus sp. isolated from freshwater pond.</title>
        <authorList>
            <person name="Kirdat K."/>
            <person name="Bhat A."/>
            <person name="Mourya A."/>
            <person name="Yadav A."/>
        </authorList>
    </citation>
    <scope>NUCLEOTIDE SEQUENCE</scope>
    <source>
        <strain evidence="7">NE201</strain>
    </source>
</reference>
<evidence type="ECO:0000256" key="3">
    <source>
        <dbReference type="ARBA" id="ARBA00023295"/>
    </source>
</evidence>
<dbReference type="Proteomes" id="UP001172721">
    <property type="component" value="Unassembled WGS sequence"/>
</dbReference>
<organism evidence="7 8">
    <name type="scientific">Fictibacillus fluitans</name>
    <dbReference type="NCBI Taxonomy" id="3058422"/>
    <lineage>
        <taxon>Bacteria</taxon>
        <taxon>Bacillati</taxon>
        <taxon>Bacillota</taxon>
        <taxon>Bacilli</taxon>
        <taxon>Bacillales</taxon>
        <taxon>Fictibacillaceae</taxon>
        <taxon>Fictibacillus</taxon>
    </lineage>
</organism>
<dbReference type="InterPro" id="IPR013148">
    <property type="entry name" value="Glyco_hydro_32_N"/>
</dbReference>
<feature type="domain" description="Glycosyl hydrolase family 32 C-terminal" evidence="6">
    <location>
        <begin position="335"/>
        <end position="485"/>
    </location>
</feature>
<dbReference type="InterPro" id="IPR018053">
    <property type="entry name" value="Glyco_hydro_32_AS"/>
</dbReference>
<dbReference type="InterPro" id="IPR013320">
    <property type="entry name" value="ConA-like_dom_sf"/>
</dbReference>
<comment type="similarity">
    <text evidence="1 4">Belongs to the glycosyl hydrolase 32 family.</text>
</comment>
<dbReference type="Gene3D" id="2.115.10.20">
    <property type="entry name" value="Glycosyl hydrolase domain, family 43"/>
    <property type="match status" value="1"/>
</dbReference>
<evidence type="ECO:0000256" key="2">
    <source>
        <dbReference type="ARBA" id="ARBA00022801"/>
    </source>
</evidence>
<sequence length="496" mass="57168">MNKLVYGEKYRPQFHYSPKEKWMNDPNGMVYFNDEYHLFYQHHPFNSTWGPMHWGHAVSKDLIHWEQMPIALHPDEHGVIFSGSAVVDWNDTSGFFEGKPGIVAMYTSVDIYPESERSRQRQCLAYSKDNGRTWTKYKSNPVLTEETITDYRDPKVFWHTETKKWVMVLATGQTVTLYTSSNLKDWNFASEFGHNDGSHHGVWECPDLFELRLDDNELNKKWVMLVSIGDNPDYEQGSRTQYFIGHFDGTTFYNENPEETILWLDHGRDNYAGVSWSDLPKEGGRRIYIGWMSNWRYANLVPTEEWRSAMTIPRELSLVSTDSGTRLAQNVVAEFDSIRKRSFTSKEFLITADENTAFDMLSPLIEMGIEFENCDATSFGLMFNNDDNESIVIQYDVEKEKLSVDRTAAGDKSFSESFAAVQECPLKLGKGKISLHILRDTSSIEVFANRGTIAFTSLLFPNSPHERIVLFSNNGSTQVNSVKLTELDSIWHKSKK</sequence>
<feature type="domain" description="Glycosyl hydrolase family 32 N-terminal" evidence="5">
    <location>
        <begin position="15"/>
        <end position="329"/>
    </location>
</feature>
<dbReference type="InterPro" id="IPR001362">
    <property type="entry name" value="Glyco_hydro_32"/>
</dbReference>
<evidence type="ECO:0000313" key="7">
    <source>
        <dbReference type="EMBL" id="MDN4525633.1"/>
    </source>
</evidence>
<dbReference type="InterPro" id="IPR023296">
    <property type="entry name" value="Glyco_hydro_beta-prop_sf"/>
</dbReference>
<dbReference type="GO" id="GO:0016787">
    <property type="term" value="F:hydrolase activity"/>
    <property type="evidence" value="ECO:0007669"/>
    <property type="project" value="UniProtKB-KW"/>
</dbReference>
<evidence type="ECO:0000313" key="8">
    <source>
        <dbReference type="Proteomes" id="UP001172721"/>
    </source>
</evidence>